<dbReference type="EMBL" id="QSTF01000060">
    <property type="protein sequence ID" value="RGM34926.1"/>
    <property type="molecule type" value="Genomic_DNA"/>
</dbReference>
<gene>
    <name evidence="1" type="ORF">DXC17_15650</name>
</gene>
<proteinExistence type="predicted"/>
<dbReference type="AlphaFoldDB" id="A0A3E4VYA1"/>
<reference evidence="1 2" key="1">
    <citation type="submission" date="2018-08" db="EMBL/GenBank/DDBJ databases">
        <title>A genome reference for cultivated species of the human gut microbiota.</title>
        <authorList>
            <person name="Zou Y."/>
            <person name="Xue W."/>
            <person name="Luo G."/>
        </authorList>
    </citation>
    <scope>NUCLEOTIDE SEQUENCE [LARGE SCALE GENOMIC DNA]</scope>
    <source>
        <strain evidence="1 2">OM08-14</strain>
    </source>
</reference>
<dbReference type="InterPro" id="IPR011990">
    <property type="entry name" value="TPR-like_helical_dom_sf"/>
</dbReference>
<evidence type="ECO:0008006" key="3">
    <source>
        <dbReference type="Google" id="ProtNLM"/>
    </source>
</evidence>
<dbReference type="InterPro" id="IPR036737">
    <property type="entry name" value="OmpA-like_sf"/>
</dbReference>
<protein>
    <recommendedName>
        <fullName evidence="3">Tetratricopeptide repeat protein</fullName>
    </recommendedName>
</protein>
<dbReference type="PROSITE" id="PS51257">
    <property type="entry name" value="PROKAR_LIPOPROTEIN"/>
    <property type="match status" value="1"/>
</dbReference>
<evidence type="ECO:0000313" key="1">
    <source>
        <dbReference type="EMBL" id="RGM34926.1"/>
    </source>
</evidence>
<comment type="caution">
    <text evidence="1">The sequence shown here is derived from an EMBL/GenBank/DDBJ whole genome shotgun (WGS) entry which is preliminary data.</text>
</comment>
<dbReference type="RefSeq" id="WP_117748514.1">
    <property type="nucleotide sequence ID" value="NZ_DBFNHJ010000011.1"/>
</dbReference>
<accession>A0A3E4VYA1</accession>
<name>A0A3E4VYA1_9BACT</name>
<evidence type="ECO:0000313" key="2">
    <source>
        <dbReference type="Proteomes" id="UP000260780"/>
    </source>
</evidence>
<dbReference type="Gene3D" id="3.30.1330.60">
    <property type="entry name" value="OmpA-like domain"/>
    <property type="match status" value="1"/>
</dbReference>
<sequence>MKKRTIIPLLLTGIIVSCGTKKPLERVRISNPNMEKRANRIDTASVPQTIKWTDDKGKTRIITRSEHDSISGEDITTVQLAEITVTARSKQIAERNGKINLDFLVTVPGSLINNKWQLQLTPVAYKPNDTLYLDKIFLSGADFAKMQKKGYLQYQAFLASIIPDSLYLQEMFNQKGYKKAMAELENEYFQAWKNEVIQKERWIDWSDRLNARFRHFNFKVDQNRAAIQGYNSILEYFPAYSMHRQLDATNVPSKWKMFVDGNHTIRTKQLTPEDSVEITKRFTNYKKIAENQRKKEMKDEMYDKYVRFPLQAARLDTIIKEGSKFVYYYKQELPVTEQLKRIDLTLNGVILAKDESITPLPPSDTISYFISSMVQFLDREPRYKKKIITRKDEVNVTAYINYQTASTTFDERIGKNKEELERVFETIRNINYTGEFLIDSIYMTATSSPEGSASLNMQLSKGRALNLKQYLLRESDDREGVDSLFRPQWIGEDWGKLRKLIAADDSLPNRAEMIIMCENVNNPDRREEALRTYPEGYKRMRDKYYPLLRAVEFKFHLHRRGMIQDTIIMPVIDSTYQDAIRMIENRQYKKALVVLDDQYPDDYNTAICLMSLGYDRRALEIMNRQADTSNRNYILAILYYRLKDETEAVKHFVKACEQDETKIWRGKLDPEINTLIKTYNLYKDELE</sequence>
<dbReference type="SUPFAM" id="SSF48452">
    <property type="entry name" value="TPR-like"/>
    <property type="match status" value="1"/>
</dbReference>
<organism evidence="1 2">
    <name type="scientific">Phocaeicola plebeius</name>
    <dbReference type="NCBI Taxonomy" id="310297"/>
    <lineage>
        <taxon>Bacteria</taxon>
        <taxon>Pseudomonadati</taxon>
        <taxon>Bacteroidota</taxon>
        <taxon>Bacteroidia</taxon>
        <taxon>Bacteroidales</taxon>
        <taxon>Bacteroidaceae</taxon>
        <taxon>Phocaeicola</taxon>
    </lineage>
</organism>
<dbReference type="Proteomes" id="UP000260780">
    <property type="component" value="Unassembled WGS sequence"/>
</dbReference>